<dbReference type="AlphaFoldDB" id="A0A3R7QGE4"/>
<feature type="transmembrane region" description="Helical" evidence="2">
    <location>
        <begin position="150"/>
        <end position="175"/>
    </location>
</feature>
<feature type="transmembrane region" description="Helical" evidence="2">
    <location>
        <begin position="111"/>
        <end position="130"/>
    </location>
</feature>
<comment type="caution">
    <text evidence="3">The sequence shown here is derived from an EMBL/GenBank/DDBJ whole genome shotgun (WGS) entry which is preliminary data.</text>
</comment>
<feature type="transmembrane region" description="Helical" evidence="2">
    <location>
        <begin position="316"/>
        <end position="336"/>
    </location>
</feature>
<evidence type="ECO:0000256" key="1">
    <source>
        <dbReference type="SAM" id="MobiDB-lite"/>
    </source>
</evidence>
<keyword evidence="2" id="KW-0812">Transmembrane</keyword>
<dbReference type="EMBL" id="QCYY01001441">
    <property type="protein sequence ID" value="ROT78065.1"/>
    <property type="molecule type" value="Genomic_DNA"/>
</dbReference>
<sequence>MGRALATGAAMGYRSVCTADWQTHPRPRKRPPGILISLQVARDCPVAYVELADCFKIIKQKRPEETAASCGSGNKLETPVKISGPEVHLMAQDGLTRMLLMRRDWDRVKDAGGSGFFGGLVLSFSLSSIPSTPLPSFLRFSLHSFIPSSLPLFSLFSILEILPLSSLFLFFLLPFSFPLSPSSIPKILPLSYLSLFLLLPFPSPFLNLLYPQNSSPFFDFPILSPPLLPLLSLKFFPFLSFSLFLLLLPFLLPLFPYPSFYLFLFLYNPRPSSLPYTIPLISPSFSYSFFITHLPLPFLFPVLSLSPFSLSPPVSYSPLFSFLSFSSCFALFPLLLSPFLLSLPLFLSFLFLFIVSSPLPFLHPSSSSLSPSFPILLFSSYSPLWASQSPLPPTPSQLPTHPPTPLPFPPTPVTHPLSLSPQPPTPLPPPTLSPNTQYSHQLPDLSLPQPPTPTPLPSHSPLPQHAVLPTCFLIPPSLLPSHSPLPAQHAVLPTSFLIPPSPPNPPHPHSLPTPPPPTRSTPHLLPDNNDAT</sequence>
<feature type="compositionally biased region" description="Pro residues" evidence="1">
    <location>
        <begin position="448"/>
        <end position="460"/>
    </location>
</feature>
<reference evidence="3 4" key="1">
    <citation type="submission" date="2018-04" db="EMBL/GenBank/DDBJ databases">
        <authorList>
            <person name="Zhang X."/>
            <person name="Yuan J."/>
            <person name="Li F."/>
            <person name="Xiang J."/>
        </authorList>
    </citation>
    <scope>NUCLEOTIDE SEQUENCE [LARGE SCALE GENOMIC DNA]</scope>
    <source>
        <tissue evidence="3">Muscle</tissue>
    </source>
</reference>
<organism evidence="3 4">
    <name type="scientific">Penaeus vannamei</name>
    <name type="common">Whiteleg shrimp</name>
    <name type="synonym">Litopenaeus vannamei</name>
    <dbReference type="NCBI Taxonomy" id="6689"/>
    <lineage>
        <taxon>Eukaryota</taxon>
        <taxon>Metazoa</taxon>
        <taxon>Ecdysozoa</taxon>
        <taxon>Arthropoda</taxon>
        <taxon>Crustacea</taxon>
        <taxon>Multicrustacea</taxon>
        <taxon>Malacostraca</taxon>
        <taxon>Eumalacostraca</taxon>
        <taxon>Eucarida</taxon>
        <taxon>Decapoda</taxon>
        <taxon>Dendrobranchiata</taxon>
        <taxon>Penaeoidea</taxon>
        <taxon>Penaeidae</taxon>
        <taxon>Penaeus</taxon>
    </lineage>
</organism>
<feature type="region of interest" description="Disordered" evidence="1">
    <location>
        <begin position="496"/>
        <end position="532"/>
    </location>
</feature>
<proteinExistence type="predicted"/>
<feature type="transmembrane region" description="Helical" evidence="2">
    <location>
        <begin position="343"/>
        <end position="362"/>
    </location>
</feature>
<evidence type="ECO:0000256" key="2">
    <source>
        <dbReference type="SAM" id="Phobius"/>
    </source>
</evidence>
<keyword evidence="2" id="KW-1133">Transmembrane helix</keyword>
<keyword evidence="4" id="KW-1185">Reference proteome</keyword>
<gene>
    <name evidence="3" type="ORF">C7M84_003235</name>
</gene>
<feature type="transmembrane region" description="Helical" evidence="2">
    <location>
        <begin position="230"/>
        <end position="255"/>
    </location>
</feature>
<name>A0A3R7QGE4_PENVA</name>
<feature type="region of interest" description="Disordered" evidence="1">
    <location>
        <begin position="392"/>
        <end position="462"/>
    </location>
</feature>
<feature type="compositionally biased region" description="Pro residues" evidence="1">
    <location>
        <begin position="421"/>
        <end position="432"/>
    </location>
</feature>
<feature type="transmembrane region" description="Helical" evidence="2">
    <location>
        <begin position="187"/>
        <end position="210"/>
    </location>
</feature>
<accession>A0A3R7QGE4</accession>
<evidence type="ECO:0000313" key="3">
    <source>
        <dbReference type="EMBL" id="ROT78065.1"/>
    </source>
</evidence>
<keyword evidence="2" id="KW-0472">Membrane</keyword>
<dbReference type="Proteomes" id="UP000283509">
    <property type="component" value="Unassembled WGS sequence"/>
</dbReference>
<feature type="compositionally biased region" description="Pro residues" evidence="1">
    <location>
        <begin position="499"/>
        <end position="519"/>
    </location>
</feature>
<reference evidence="3 4" key="2">
    <citation type="submission" date="2019-01" db="EMBL/GenBank/DDBJ databases">
        <title>The decoding of complex shrimp genome reveals the adaptation for benthos swimmer, frequently molting mechanism and breeding impact on genome.</title>
        <authorList>
            <person name="Sun Y."/>
            <person name="Gao Y."/>
            <person name="Yu Y."/>
        </authorList>
    </citation>
    <scope>NUCLEOTIDE SEQUENCE [LARGE SCALE GENOMIC DNA]</scope>
    <source>
        <tissue evidence="3">Muscle</tissue>
    </source>
</reference>
<protein>
    <submittedName>
        <fullName evidence="3">Uncharacterized protein</fullName>
    </submittedName>
</protein>
<feature type="compositionally biased region" description="Pro residues" evidence="1">
    <location>
        <begin position="392"/>
        <end position="413"/>
    </location>
</feature>
<evidence type="ECO:0000313" key="4">
    <source>
        <dbReference type="Proteomes" id="UP000283509"/>
    </source>
</evidence>
<feature type="transmembrane region" description="Helical" evidence="2">
    <location>
        <begin position="276"/>
        <end position="296"/>
    </location>
</feature>